<sequence length="52" mass="5886">MSPFFLFLCLSLLLLLTDFLARRTSFFLSHLASPQSSAKTTARTGCFFSFVF</sequence>
<keyword evidence="1" id="KW-0732">Signal</keyword>
<gene>
    <name evidence="2" type="ORF">SEVIR_5G170250v2</name>
</gene>
<protein>
    <submittedName>
        <fullName evidence="2">Uncharacterized protein</fullName>
    </submittedName>
</protein>
<feature type="chain" id="PRO_5020920487" evidence="1">
    <location>
        <begin position="22"/>
        <end position="52"/>
    </location>
</feature>
<organism evidence="2 3">
    <name type="scientific">Setaria viridis</name>
    <name type="common">Green bristlegrass</name>
    <name type="synonym">Setaria italica subsp. viridis</name>
    <dbReference type="NCBI Taxonomy" id="4556"/>
    <lineage>
        <taxon>Eukaryota</taxon>
        <taxon>Viridiplantae</taxon>
        <taxon>Streptophyta</taxon>
        <taxon>Embryophyta</taxon>
        <taxon>Tracheophyta</taxon>
        <taxon>Spermatophyta</taxon>
        <taxon>Magnoliopsida</taxon>
        <taxon>Liliopsida</taxon>
        <taxon>Poales</taxon>
        <taxon>Poaceae</taxon>
        <taxon>PACMAD clade</taxon>
        <taxon>Panicoideae</taxon>
        <taxon>Panicodae</taxon>
        <taxon>Paniceae</taxon>
        <taxon>Cenchrinae</taxon>
        <taxon>Setaria</taxon>
    </lineage>
</organism>
<dbReference type="Proteomes" id="UP000298652">
    <property type="component" value="Chromosome 5"/>
</dbReference>
<dbReference type="AlphaFoldDB" id="A0A4U6UEG7"/>
<evidence type="ECO:0000256" key="1">
    <source>
        <dbReference type="SAM" id="SignalP"/>
    </source>
</evidence>
<accession>A0A4U6UEG7</accession>
<dbReference type="Gramene" id="TKW14471">
    <property type="protein sequence ID" value="TKW14471"/>
    <property type="gene ID" value="SEVIR_5G170250v2"/>
</dbReference>
<reference evidence="2" key="1">
    <citation type="submission" date="2019-03" db="EMBL/GenBank/DDBJ databases">
        <title>WGS assembly of Setaria viridis.</title>
        <authorList>
            <person name="Huang P."/>
            <person name="Jenkins J."/>
            <person name="Grimwood J."/>
            <person name="Barry K."/>
            <person name="Healey A."/>
            <person name="Mamidi S."/>
            <person name="Sreedasyam A."/>
            <person name="Shu S."/>
            <person name="Feldman M."/>
            <person name="Wu J."/>
            <person name="Yu Y."/>
            <person name="Chen C."/>
            <person name="Johnson J."/>
            <person name="Rokhsar D."/>
            <person name="Baxter I."/>
            <person name="Schmutz J."/>
            <person name="Brutnell T."/>
            <person name="Kellogg E."/>
        </authorList>
    </citation>
    <scope>NUCLEOTIDE SEQUENCE [LARGE SCALE GENOMIC DNA]</scope>
</reference>
<dbReference type="EMBL" id="CM016556">
    <property type="protein sequence ID" value="TKW14471.1"/>
    <property type="molecule type" value="Genomic_DNA"/>
</dbReference>
<feature type="signal peptide" evidence="1">
    <location>
        <begin position="1"/>
        <end position="21"/>
    </location>
</feature>
<evidence type="ECO:0000313" key="2">
    <source>
        <dbReference type="EMBL" id="TKW14471.1"/>
    </source>
</evidence>
<keyword evidence="3" id="KW-1185">Reference proteome</keyword>
<proteinExistence type="predicted"/>
<evidence type="ECO:0000313" key="3">
    <source>
        <dbReference type="Proteomes" id="UP000298652"/>
    </source>
</evidence>
<name>A0A4U6UEG7_SETVI</name>